<name>A0ACD0NSZ0_9BASI</name>
<proteinExistence type="predicted"/>
<reference evidence="1 2" key="1">
    <citation type="journal article" date="2018" name="Mol. Biol. Evol.">
        <title>Broad Genomic Sampling Reveals a Smut Pathogenic Ancestry of the Fungal Clade Ustilaginomycotina.</title>
        <authorList>
            <person name="Kijpornyongpan T."/>
            <person name="Mondo S.J."/>
            <person name="Barry K."/>
            <person name="Sandor L."/>
            <person name="Lee J."/>
            <person name="Lipzen A."/>
            <person name="Pangilinan J."/>
            <person name="LaButti K."/>
            <person name="Hainaut M."/>
            <person name="Henrissat B."/>
            <person name="Grigoriev I.V."/>
            <person name="Spatafora J.W."/>
            <person name="Aime M.C."/>
        </authorList>
    </citation>
    <scope>NUCLEOTIDE SEQUENCE [LARGE SCALE GENOMIC DNA]</scope>
    <source>
        <strain evidence="1 2">SA 807</strain>
    </source>
</reference>
<evidence type="ECO:0000313" key="1">
    <source>
        <dbReference type="EMBL" id="PWN48928.1"/>
    </source>
</evidence>
<accession>A0ACD0NSZ0</accession>
<protein>
    <submittedName>
        <fullName evidence="1">SET domain-containing protein</fullName>
    </submittedName>
</protein>
<evidence type="ECO:0000313" key="2">
    <source>
        <dbReference type="Proteomes" id="UP000245626"/>
    </source>
</evidence>
<dbReference type="EMBL" id="KZ820122">
    <property type="protein sequence ID" value="PWN48928.1"/>
    <property type="molecule type" value="Genomic_DNA"/>
</dbReference>
<dbReference type="Proteomes" id="UP000245626">
    <property type="component" value="Unassembled WGS sequence"/>
</dbReference>
<gene>
    <name evidence="1" type="ORF">IE53DRAFT_171580</name>
</gene>
<sequence length="277" mass="30514">MDCQVKKPKGWPSDVEYLPCHSKPSPALPPALHDRFCSEPPACSKYHARHSESLVVILKIDSSSPFDSSRDPKSGHRENERSCHPAVGQRGLFAAKDIPPNTFIVPYFGHVHLESETDEQSNYDMLLTRVPGIGSISIDATTTGNVARFVNDYRGISIRPNCNIVSWAENGLEGMGIESASKPIKAGTELCVSYGKGFWSRFKSEEGADEDLSTSKTVRLKSGALADVGQSNRDHISALLDRQRARLALHKTRASPQDPFEKEKFGEHHSKPSMDEG</sequence>
<keyword evidence="2" id="KW-1185">Reference proteome</keyword>
<organism evidence="1 2">
    <name type="scientific">Violaceomyces palustris</name>
    <dbReference type="NCBI Taxonomy" id="1673888"/>
    <lineage>
        <taxon>Eukaryota</taxon>
        <taxon>Fungi</taxon>
        <taxon>Dikarya</taxon>
        <taxon>Basidiomycota</taxon>
        <taxon>Ustilaginomycotina</taxon>
        <taxon>Ustilaginomycetes</taxon>
        <taxon>Violaceomycetales</taxon>
        <taxon>Violaceomycetaceae</taxon>
        <taxon>Violaceomyces</taxon>
    </lineage>
</organism>